<dbReference type="InterPro" id="IPR007751">
    <property type="entry name" value="DUF676_lipase-like"/>
</dbReference>
<reference evidence="5 6" key="1">
    <citation type="journal article" date="2019" name="New Phytol.">
        <title>Comparative genomics reveals unique wood-decay strategies and fruiting body development in the Schizophyllaceae.</title>
        <authorList>
            <person name="Almasi E."/>
            <person name="Sahu N."/>
            <person name="Krizsan K."/>
            <person name="Balint B."/>
            <person name="Kovacs G.M."/>
            <person name="Kiss B."/>
            <person name="Cseklye J."/>
            <person name="Drula E."/>
            <person name="Henrissat B."/>
            <person name="Nagy I."/>
            <person name="Chovatia M."/>
            <person name="Adam C."/>
            <person name="LaButti K."/>
            <person name="Lipzen A."/>
            <person name="Riley R."/>
            <person name="Grigoriev I.V."/>
            <person name="Nagy L.G."/>
        </authorList>
    </citation>
    <scope>NUCLEOTIDE SEQUENCE [LARGE SCALE GENOMIC DNA]</scope>
    <source>
        <strain evidence="5 6">NL-1724</strain>
    </source>
</reference>
<organism evidence="5 6">
    <name type="scientific">Schizophyllum amplum</name>
    <dbReference type="NCBI Taxonomy" id="97359"/>
    <lineage>
        <taxon>Eukaryota</taxon>
        <taxon>Fungi</taxon>
        <taxon>Dikarya</taxon>
        <taxon>Basidiomycota</taxon>
        <taxon>Agaricomycotina</taxon>
        <taxon>Agaricomycetes</taxon>
        <taxon>Agaricomycetidae</taxon>
        <taxon>Agaricales</taxon>
        <taxon>Schizophyllaceae</taxon>
        <taxon>Schizophyllum</taxon>
    </lineage>
</organism>
<feature type="transmembrane region" description="Helical" evidence="3">
    <location>
        <begin position="209"/>
        <end position="231"/>
    </location>
</feature>
<evidence type="ECO:0000256" key="3">
    <source>
        <dbReference type="SAM" id="Phobius"/>
    </source>
</evidence>
<comment type="similarity">
    <text evidence="1">Belongs to the putative lipase ROG1 family.</text>
</comment>
<feature type="region of interest" description="Disordered" evidence="2">
    <location>
        <begin position="272"/>
        <end position="318"/>
    </location>
</feature>
<feature type="compositionally biased region" description="Basic residues" evidence="2">
    <location>
        <begin position="304"/>
        <end position="314"/>
    </location>
</feature>
<dbReference type="InterPro" id="IPR029058">
    <property type="entry name" value="AB_hydrolase_fold"/>
</dbReference>
<dbReference type="Proteomes" id="UP000320762">
    <property type="component" value="Unassembled WGS sequence"/>
</dbReference>
<sequence length="382" mass="43069">MSPVHLLVLVHGMWGNPDGTRLSVLLANTNSEEHTYDGIDWGGERVAQEIKDQVKTLEEKGDTVTRFSITGYSLGGLISRYVIGILQQQGFFENITPMNFNTVATPHLGLLRYDTFFSRLSHSIGPTLLSRTGSTKGRPLLEVMADPERVFYQALKAFRHIRIYANAINDMTVPYITACIELEDPFMEEYDEKYSPLLKSWDLPDEPPFVYVALPLLIPIFISLALLRLGLSSRKSRRRIKLLESGPSRGETLMQIVARLEKDVEDTVADMMEDSGSLQESPDASDDEDTRATERASATDKGNVHPKAKKRKQTTPKSVAQIAPLQRKMAVALNALPIHKERAFVENVRNAHAVIISRDVRNFEWHKRGEGVIRHWADSFDL</sequence>
<evidence type="ECO:0000313" key="6">
    <source>
        <dbReference type="Proteomes" id="UP000320762"/>
    </source>
</evidence>
<dbReference type="Gene3D" id="3.40.50.1820">
    <property type="entry name" value="alpha/beta hydrolase"/>
    <property type="match status" value="1"/>
</dbReference>
<keyword evidence="6" id="KW-1185">Reference proteome</keyword>
<comment type="caution">
    <text evidence="5">The sequence shown here is derived from an EMBL/GenBank/DDBJ whole genome shotgun (WGS) entry which is preliminary data.</text>
</comment>
<evidence type="ECO:0000313" key="5">
    <source>
        <dbReference type="EMBL" id="TRM65542.1"/>
    </source>
</evidence>
<dbReference type="AlphaFoldDB" id="A0A550CL73"/>
<proteinExistence type="inferred from homology"/>
<evidence type="ECO:0000256" key="2">
    <source>
        <dbReference type="SAM" id="MobiDB-lite"/>
    </source>
</evidence>
<dbReference type="EMBL" id="VDMD01000005">
    <property type="protein sequence ID" value="TRM65542.1"/>
    <property type="molecule type" value="Genomic_DNA"/>
</dbReference>
<gene>
    <name evidence="5" type="ORF">BD626DRAFT_547006</name>
</gene>
<accession>A0A550CL73</accession>
<keyword evidence="3" id="KW-1133">Transmembrane helix</keyword>
<feature type="domain" description="DUF676" evidence="4">
    <location>
        <begin position="3"/>
        <end position="177"/>
    </location>
</feature>
<dbReference type="OrthoDB" id="273452at2759"/>
<dbReference type="PANTHER" id="PTHR12482">
    <property type="entry name" value="LIPASE ROG1-RELATED-RELATED"/>
    <property type="match status" value="1"/>
</dbReference>
<dbReference type="PANTHER" id="PTHR12482:SF62">
    <property type="entry name" value="LIPASE ROG1-RELATED"/>
    <property type="match status" value="1"/>
</dbReference>
<evidence type="ECO:0000256" key="1">
    <source>
        <dbReference type="ARBA" id="ARBA00007920"/>
    </source>
</evidence>
<dbReference type="InterPro" id="IPR044294">
    <property type="entry name" value="Lipase-like"/>
</dbReference>
<keyword evidence="3" id="KW-0472">Membrane</keyword>
<keyword evidence="3" id="KW-0812">Transmembrane</keyword>
<evidence type="ECO:0000259" key="4">
    <source>
        <dbReference type="Pfam" id="PF05057"/>
    </source>
</evidence>
<dbReference type="Pfam" id="PF05057">
    <property type="entry name" value="DUF676"/>
    <property type="match status" value="1"/>
</dbReference>
<name>A0A550CL73_9AGAR</name>
<dbReference type="SUPFAM" id="SSF53474">
    <property type="entry name" value="alpha/beta-Hydrolases"/>
    <property type="match status" value="1"/>
</dbReference>
<protein>
    <submittedName>
        <fullName evidence="5">Putative serine esterase-domain-containing protein</fullName>
    </submittedName>
</protein>